<dbReference type="InterPro" id="IPR036388">
    <property type="entry name" value="WH-like_DNA-bd_sf"/>
</dbReference>
<evidence type="ECO:0000256" key="7">
    <source>
        <dbReference type="ARBA" id="ARBA00023163"/>
    </source>
</evidence>
<dbReference type="PROSITE" id="PS50110">
    <property type="entry name" value="RESPONSE_REGULATORY"/>
    <property type="match status" value="1"/>
</dbReference>
<dbReference type="InterPro" id="IPR039420">
    <property type="entry name" value="WalR-like"/>
</dbReference>
<evidence type="ECO:0000313" key="12">
    <source>
        <dbReference type="EMBL" id="VCU68131.1"/>
    </source>
</evidence>
<dbReference type="CDD" id="cd00383">
    <property type="entry name" value="trans_reg_C"/>
    <property type="match status" value="1"/>
</dbReference>
<keyword evidence="3 8" id="KW-0597">Phosphoprotein</keyword>
<dbReference type="Pfam" id="PF00072">
    <property type="entry name" value="Response_reg"/>
    <property type="match status" value="1"/>
</dbReference>
<proteinExistence type="predicted"/>
<reference evidence="12 13" key="1">
    <citation type="submission" date="2018-10" db="EMBL/GenBank/DDBJ databases">
        <authorList>
            <person name="Criscuolo A."/>
        </authorList>
    </citation>
    <scope>NUCLEOTIDE SEQUENCE [LARGE SCALE GENOMIC DNA]</scope>
    <source>
        <strain evidence="12">DnA1</strain>
    </source>
</reference>
<dbReference type="GO" id="GO:0006355">
    <property type="term" value="P:regulation of DNA-templated transcription"/>
    <property type="evidence" value="ECO:0007669"/>
    <property type="project" value="InterPro"/>
</dbReference>
<keyword evidence="7" id="KW-0804">Transcription</keyword>
<accession>A0A3P4AX84</accession>
<keyword evidence="2" id="KW-0963">Cytoplasm</keyword>
<name>A0A3P4AX84_9BURK</name>
<dbReference type="Proteomes" id="UP000277294">
    <property type="component" value="Unassembled WGS sequence"/>
</dbReference>
<dbReference type="AlphaFoldDB" id="A0A3P4AX84"/>
<keyword evidence="13" id="KW-1185">Reference proteome</keyword>
<protein>
    <submittedName>
        <fullName evidence="12">Transcriptional regulatory protein OmpR</fullName>
    </submittedName>
</protein>
<evidence type="ECO:0000256" key="1">
    <source>
        <dbReference type="ARBA" id="ARBA00004496"/>
    </source>
</evidence>
<comment type="subcellular location">
    <subcellularLocation>
        <location evidence="1">Cytoplasm</location>
    </subcellularLocation>
</comment>
<evidence type="ECO:0000256" key="6">
    <source>
        <dbReference type="ARBA" id="ARBA00023125"/>
    </source>
</evidence>
<evidence type="ECO:0000256" key="3">
    <source>
        <dbReference type="ARBA" id="ARBA00022553"/>
    </source>
</evidence>
<dbReference type="InterPro" id="IPR001789">
    <property type="entry name" value="Sig_transdc_resp-reg_receiver"/>
</dbReference>
<dbReference type="Gene3D" id="1.10.10.10">
    <property type="entry name" value="Winged helix-like DNA-binding domain superfamily/Winged helix DNA-binding domain"/>
    <property type="match status" value="1"/>
</dbReference>
<feature type="domain" description="OmpR/PhoB-type" evidence="11">
    <location>
        <begin position="152"/>
        <end position="253"/>
    </location>
</feature>
<dbReference type="SUPFAM" id="SSF46894">
    <property type="entry name" value="C-terminal effector domain of the bipartite response regulators"/>
    <property type="match status" value="1"/>
</dbReference>
<evidence type="ECO:0000256" key="5">
    <source>
        <dbReference type="ARBA" id="ARBA00023015"/>
    </source>
</evidence>
<evidence type="ECO:0000256" key="2">
    <source>
        <dbReference type="ARBA" id="ARBA00022490"/>
    </source>
</evidence>
<dbReference type="InterPro" id="IPR011006">
    <property type="entry name" value="CheY-like_superfamily"/>
</dbReference>
<keyword evidence="4" id="KW-0902">Two-component regulatory system</keyword>
<feature type="modified residue" description="4-aspartylphosphate" evidence="8">
    <location>
        <position position="77"/>
    </location>
</feature>
<feature type="domain" description="Response regulatory" evidence="10">
    <location>
        <begin position="28"/>
        <end position="141"/>
    </location>
</feature>
<dbReference type="Pfam" id="PF00486">
    <property type="entry name" value="Trans_reg_C"/>
    <property type="match status" value="1"/>
</dbReference>
<keyword evidence="6 9" id="KW-0238">DNA-binding</keyword>
<evidence type="ECO:0000256" key="4">
    <source>
        <dbReference type="ARBA" id="ARBA00023012"/>
    </source>
</evidence>
<dbReference type="Gene3D" id="6.10.250.690">
    <property type="match status" value="1"/>
</dbReference>
<dbReference type="InterPro" id="IPR001867">
    <property type="entry name" value="OmpR/PhoB-type_DNA-bd"/>
</dbReference>
<dbReference type="GO" id="GO:0000156">
    <property type="term" value="F:phosphorelay response regulator activity"/>
    <property type="evidence" value="ECO:0007669"/>
    <property type="project" value="TreeGrafter"/>
</dbReference>
<evidence type="ECO:0000259" key="11">
    <source>
        <dbReference type="PROSITE" id="PS51755"/>
    </source>
</evidence>
<evidence type="ECO:0000259" key="10">
    <source>
        <dbReference type="PROSITE" id="PS50110"/>
    </source>
</evidence>
<dbReference type="PROSITE" id="PS51755">
    <property type="entry name" value="OMPR_PHOB"/>
    <property type="match status" value="1"/>
</dbReference>
<dbReference type="SMART" id="SM00448">
    <property type="entry name" value="REC"/>
    <property type="match status" value="1"/>
</dbReference>
<dbReference type="GO" id="GO:0005829">
    <property type="term" value="C:cytosol"/>
    <property type="evidence" value="ECO:0007669"/>
    <property type="project" value="TreeGrafter"/>
</dbReference>
<feature type="DNA-binding region" description="OmpR/PhoB-type" evidence="9">
    <location>
        <begin position="152"/>
        <end position="253"/>
    </location>
</feature>
<gene>
    <name evidence="12" type="primary">ompR_1</name>
    <name evidence="12" type="ORF">PIGHUM_00181</name>
</gene>
<organism evidence="12 13">
    <name type="scientific">Pigmentiphaga humi</name>
    <dbReference type="NCBI Taxonomy" id="2478468"/>
    <lineage>
        <taxon>Bacteria</taxon>
        <taxon>Pseudomonadati</taxon>
        <taxon>Pseudomonadota</taxon>
        <taxon>Betaproteobacteria</taxon>
        <taxon>Burkholderiales</taxon>
        <taxon>Alcaligenaceae</taxon>
        <taxon>Pigmentiphaga</taxon>
    </lineage>
</organism>
<evidence type="ECO:0000256" key="8">
    <source>
        <dbReference type="PROSITE-ProRule" id="PRU00169"/>
    </source>
</evidence>
<keyword evidence="5" id="KW-0805">Transcription regulation</keyword>
<dbReference type="EMBL" id="UWPJ01000005">
    <property type="protein sequence ID" value="VCU68131.1"/>
    <property type="molecule type" value="Genomic_DNA"/>
</dbReference>
<evidence type="ECO:0000313" key="13">
    <source>
        <dbReference type="Proteomes" id="UP000277294"/>
    </source>
</evidence>
<dbReference type="SUPFAM" id="SSF52172">
    <property type="entry name" value="CheY-like"/>
    <property type="match status" value="1"/>
</dbReference>
<dbReference type="GO" id="GO:0000976">
    <property type="term" value="F:transcription cis-regulatory region binding"/>
    <property type="evidence" value="ECO:0007669"/>
    <property type="project" value="TreeGrafter"/>
</dbReference>
<dbReference type="GO" id="GO:0032993">
    <property type="term" value="C:protein-DNA complex"/>
    <property type="evidence" value="ECO:0007669"/>
    <property type="project" value="TreeGrafter"/>
</dbReference>
<dbReference type="PANTHER" id="PTHR48111:SF39">
    <property type="entry name" value="TRANSCRIPTIONAL REGULATORY PROTEIN CPXR"/>
    <property type="match status" value="1"/>
</dbReference>
<sequence>MRYRPHPGGLPSGGTFSADAVQVHAQPAVLLADDDAELAQMLAEFFADEPFDLHFSQDGTATAGLLAQRDFDLVLLDVMLPGMSGFEVLRQVRRSCDTPVIMMTARSAQEDRIQGLESGADDYVCKPFSPAELLARMRAVMRRSAGRAPQAEAGLAIGPLRLLPQVQQAFVDGRPLALTSAELRVLEILMRHAGTAVTREHLTEAALGRQLEAYDRSLDTHVSNLRRKLRQAAAGAGAPAIRGLRNLGYMLLAGKA</sequence>
<dbReference type="PANTHER" id="PTHR48111">
    <property type="entry name" value="REGULATOR OF RPOS"/>
    <property type="match status" value="1"/>
</dbReference>
<dbReference type="InterPro" id="IPR016032">
    <property type="entry name" value="Sig_transdc_resp-reg_C-effctor"/>
</dbReference>
<dbReference type="Gene3D" id="3.40.50.2300">
    <property type="match status" value="1"/>
</dbReference>
<evidence type="ECO:0000256" key="9">
    <source>
        <dbReference type="PROSITE-ProRule" id="PRU01091"/>
    </source>
</evidence>
<dbReference type="SMART" id="SM00862">
    <property type="entry name" value="Trans_reg_C"/>
    <property type="match status" value="1"/>
</dbReference>